<dbReference type="PANTHER" id="PTHR36120">
    <property type="entry name" value="FUCOSE ISOMERASE"/>
    <property type="match status" value="1"/>
</dbReference>
<dbReference type="InterPro" id="IPR009015">
    <property type="entry name" value="Fucose_isomerase_N/cen_sf"/>
</dbReference>
<keyword evidence="5" id="KW-1185">Reference proteome</keyword>
<dbReference type="Pfam" id="PF24856">
    <property type="entry name" value="AraA_central"/>
    <property type="match status" value="1"/>
</dbReference>
<gene>
    <name evidence="4" type="ORF">CTER_5376</name>
</gene>
<evidence type="ECO:0000256" key="2">
    <source>
        <dbReference type="ARBA" id="ARBA00023277"/>
    </source>
</evidence>
<accession>S0FGZ4</accession>
<dbReference type="SUPFAM" id="SSF50443">
    <property type="entry name" value="FucI/AraA C-terminal domain-like"/>
    <property type="match status" value="1"/>
</dbReference>
<reference evidence="4 5" key="1">
    <citation type="journal article" date="2013" name="Genome Announc.">
        <title>Draft Genome Sequence of the Cellulolytic, Mesophilic, Anaerobic Bacterium Clostridium termitidis Strain CT1112 (DSM 5398).</title>
        <authorList>
            <person name="Lal S."/>
            <person name="Ramachandran U."/>
            <person name="Zhang X."/>
            <person name="Munir R."/>
            <person name="Sparling R."/>
            <person name="Levin D.B."/>
        </authorList>
    </citation>
    <scope>NUCLEOTIDE SEQUENCE [LARGE SCALE GENOMIC DNA]</scope>
    <source>
        <strain evidence="4 5">CT1112</strain>
    </source>
</reference>
<dbReference type="PANTHER" id="PTHR36120:SF1">
    <property type="entry name" value="L-FUCOSE ISOMERASE C-TERMINAL DOMAIN-CONTAINING PROTEIN"/>
    <property type="match status" value="1"/>
</dbReference>
<comment type="caution">
    <text evidence="4">The sequence shown here is derived from an EMBL/GenBank/DDBJ whole genome shotgun (WGS) entry which is preliminary data.</text>
</comment>
<dbReference type="Proteomes" id="UP000014155">
    <property type="component" value="Unassembled WGS sequence"/>
</dbReference>
<feature type="domain" description="L-arabinose isomerase central" evidence="3">
    <location>
        <begin position="79"/>
        <end position="185"/>
    </location>
</feature>
<keyword evidence="1 4" id="KW-0413">Isomerase</keyword>
<dbReference type="EMBL" id="AORV01000078">
    <property type="protein sequence ID" value="EMS69066.1"/>
    <property type="molecule type" value="Genomic_DNA"/>
</dbReference>
<dbReference type="STRING" id="1195236.CTER_5376"/>
<dbReference type="InterPro" id="IPR004216">
    <property type="entry name" value="Fuc/Ara_isomerase_C"/>
</dbReference>
<dbReference type="SUPFAM" id="SSF53743">
    <property type="entry name" value="FucI/AraA N-terminal and middle domains"/>
    <property type="match status" value="1"/>
</dbReference>
<name>S0FGZ4_RUMCE</name>
<dbReference type="InterPro" id="IPR055390">
    <property type="entry name" value="AraA_central"/>
</dbReference>
<evidence type="ECO:0000259" key="3">
    <source>
        <dbReference type="Pfam" id="PF24856"/>
    </source>
</evidence>
<protein>
    <submittedName>
        <fullName evidence="4">L-fucose isomerase-like protein</fullName>
    </submittedName>
</protein>
<dbReference type="RefSeq" id="WP_004631253.1">
    <property type="nucleotide sequence ID" value="NZ_AORV01000078.1"/>
</dbReference>
<organism evidence="4 5">
    <name type="scientific">Ruminiclostridium cellobioparum subsp. termitidis CT1112</name>
    <dbReference type="NCBI Taxonomy" id="1195236"/>
    <lineage>
        <taxon>Bacteria</taxon>
        <taxon>Bacillati</taxon>
        <taxon>Bacillota</taxon>
        <taxon>Clostridia</taxon>
        <taxon>Eubacteriales</taxon>
        <taxon>Oscillospiraceae</taxon>
        <taxon>Ruminiclostridium</taxon>
    </lineage>
</organism>
<dbReference type="AlphaFoldDB" id="S0FGZ4"/>
<evidence type="ECO:0000313" key="4">
    <source>
        <dbReference type="EMBL" id="EMS69066.1"/>
    </source>
</evidence>
<dbReference type="GO" id="GO:0005996">
    <property type="term" value="P:monosaccharide metabolic process"/>
    <property type="evidence" value="ECO:0007669"/>
    <property type="project" value="InterPro"/>
</dbReference>
<dbReference type="GO" id="GO:0005737">
    <property type="term" value="C:cytoplasm"/>
    <property type="evidence" value="ECO:0007669"/>
    <property type="project" value="InterPro"/>
</dbReference>
<sequence length="338" mass="38482">MANSLVAATMNAAAMHRLEHKFHFVYGSNTDERAAKEVRQYVRVYNTLKRLRQTFLGLLGYRPTAFYSSTFDETLIRRLFGIKIEEFDLKPIFDSMAAIDAEEVKKDMEKIRSEIKTIEISDEYLENHSRLYLTLRNLIQEQGLNAGIIKCWPEMGVLKTTPCAVLSRMADEGFIIGCEGDMDATIAMLIQNYLTDTTVFMSDLINIDEMENTALFWHCGQAGRKLKDPGSDIKLSNHPLAGQGTAFYTALKSGRVTIARMCKIRDRYKLFLAKGEAVPTKVVTKGVMVNVKMETPVREVLYRIAEEGVPHHYSLVWEDVADEMRLMCKLLDIEVIEV</sequence>
<dbReference type="GO" id="GO:0016861">
    <property type="term" value="F:intramolecular oxidoreductase activity, interconverting aldoses and ketoses"/>
    <property type="evidence" value="ECO:0007669"/>
    <property type="project" value="InterPro"/>
</dbReference>
<proteinExistence type="predicted"/>
<dbReference type="PATRIC" id="fig|1195236.3.peg.5511"/>
<dbReference type="eggNOG" id="COG2407">
    <property type="taxonomic scope" value="Bacteria"/>
</dbReference>
<evidence type="ECO:0000256" key="1">
    <source>
        <dbReference type="ARBA" id="ARBA00023235"/>
    </source>
</evidence>
<evidence type="ECO:0000313" key="5">
    <source>
        <dbReference type="Proteomes" id="UP000014155"/>
    </source>
</evidence>
<keyword evidence="2" id="KW-0119">Carbohydrate metabolism</keyword>